<dbReference type="RefSeq" id="WP_016210514.1">
    <property type="nucleotide sequence ID" value="NZ_CP012413.1"/>
</dbReference>
<evidence type="ECO:0000313" key="1">
    <source>
        <dbReference type="EMBL" id="QGO06164.1"/>
    </source>
</evidence>
<dbReference type="AlphaFoldDB" id="A0A9Q5VFN3"/>
<proteinExistence type="predicted"/>
<gene>
    <name evidence="1" type="ORF">Psal009_02069</name>
</gene>
<evidence type="ECO:0000313" key="2">
    <source>
        <dbReference type="Proteomes" id="UP000422232"/>
    </source>
</evidence>
<sequence length="417" mass="47911">MPVIKRKAIFSLFILAVLSYIFTTAYVEHIAEQTTKRLIQRIKLDTPAILSINYAKLTASPLTLYNNTVAIKNIVIVFKDQPNNPLIIGQLSLISAKLTPQHELKYLKLAFEDVHFSQKFHYKNLPAALLHYGFFHQLANYLNNKSPYFYSRFSYDANSQHAELINQITLDGANYYRSQERLTHFHFQHSHNTSNINTLLSDFLHGAAASQLEQYSVTVRIPNFTPPAMLQKSLFHYIDRTIDNSEFIGQFDLYKNNETNQFTFRRGDQELINASIRQVYPAPPRFSYGQPPALNPNNNGRLILAKVTFPALESEPKHTPIQKTHLKQTQTLINALVPEKSKAHYNQALVSLISGQHTVAMQFQPQQETISAYQFYRLLAHLGRLALQYPNQPQATLPQFKETLTPWLQDIEVDISH</sequence>
<dbReference type="GeneID" id="66741320"/>
<reference evidence="1 2" key="1">
    <citation type="submission" date="2019-04" db="EMBL/GenBank/DDBJ databases">
        <title>Complete genome sequencing of Piscirickettsia salmonis strain Psal-009.</title>
        <authorList>
            <person name="Schober I."/>
            <person name="Bunk B."/>
            <person name="Sproer C."/>
            <person name="Carril G.P."/>
            <person name="Riedel T."/>
            <person name="Flores-Herrera P.A."/>
            <person name="Nourdin-Galindo G."/>
            <person name="Marshall S.H."/>
            <person name="Overmann J."/>
        </authorList>
    </citation>
    <scope>NUCLEOTIDE SEQUENCE [LARGE SCALE GENOMIC DNA]</scope>
    <source>
        <strain evidence="1 2">Psal-009</strain>
    </source>
</reference>
<dbReference type="Proteomes" id="UP000422232">
    <property type="component" value="Chromosome"/>
</dbReference>
<protein>
    <submittedName>
        <fullName evidence="1">Uncharacterized protein</fullName>
    </submittedName>
</protein>
<keyword evidence="2" id="KW-1185">Reference proteome</keyword>
<organism evidence="1 2">
    <name type="scientific">Piscirickettsia salmonis</name>
    <dbReference type="NCBI Taxonomy" id="1238"/>
    <lineage>
        <taxon>Bacteria</taxon>
        <taxon>Pseudomonadati</taxon>
        <taxon>Pseudomonadota</taxon>
        <taxon>Gammaproteobacteria</taxon>
        <taxon>Thiotrichales</taxon>
        <taxon>Piscirickettsiaceae</taxon>
        <taxon>Piscirickettsia</taxon>
    </lineage>
</organism>
<accession>A0A9Q5VFN3</accession>
<dbReference type="EMBL" id="CP038908">
    <property type="protein sequence ID" value="QGO06164.1"/>
    <property type="molecule type" value="Genomic_DNA"/>
</dbReference>
<name>A0A9Q5VFN3_PISSA</name>